<gene>
    <name evidence="2" type="ORF">H9746_03505</name>
</gene>
<dbReference type="EMBL" id="DXIE01000026">
    <property type="protein sequence ID" value="HIV61901.1"/>
    <property type="molecule type" value="Genomic_DNA"/>
</dbReference>
<reference evidence="2" key="1">
    <citation type="journal article" date="2021" name="PeerJ">
        <title>Extensive microbial diversity within the chicken gut microbiome revealed by metagenomics and culture.</title>
        <authorList>
            <person name="Gilroy R."/>
            <person name="Ravi A."/>
            <person name="Getino M."/>
            <person name="Pursley I."/>
            <person name="Horton D.L."/>
            <person name="Alikhan N.F."/>
            <person name="Baker D."/>
            <person name="Gharbi K."/>
            <person name="Hall N."/>
            <person name="Watson M."/>
            <person name="Adriaenssens E.M."/>
            <person name="Foster-Nyarko E."/>
            <person name="Jarju S."/>
            <person name="Secka A."/>
            <person name="Antonio M."/>
            <person name="Oren A."/>
            <person name="Chaudhuri R.R."/>
            <person name="La Ragione R."/>
            <person name="Hildebrand F."/>
            <person name="Pallen M.J."/>
        </authorList>
    </citation>
    <scope>NUCLEOTIDE SEQUENCE</scope>
    <source>
        <strain evidence="2">CHK193-4272</strain>
    </source>
</reference>
<dbReference type="Proteomes" id="UP000886808">
    <property type="component" value="Unassembled WGS sequence"/>
</dbReference>
<sequence length="68" mass="8349">MSTMQELVQEYQQTLDELKQHREKLKAEINSTKRNERKYTLRRKLCCTESMIFDTAYVIRLMKKYLDE</sequence>
<reference evidence="2" key="2">
    <citation type="submission" date="2021-04" db="EMBL/GenBank/DDBJ databases">
        <authorList>
            <person name="Gilroy R."/>
        </authorList>
    </citation>
    <scope>NUCLEOTIDE SEQUENCE</scope>
    <source>
        <strain evidence="2">CHK193-4272</strain>
    </source>
</reference>
<evidence type="ECO:0000256" key="1">
    <source>
        <dbReference type="SAM" id="Coils"/>
    </source>
</evidence>
<comment type="caution">
    <text evidence="2">The sequence shown here is derived from an EMBL/GenBank/DDBJ whole genome shotgun (WGS) entry which is preliminary data.</text>
</comment>
<feature type="coiled-coil region" evidence="1">
    <location>
        <begin position="1"/>
        <end position="42"/>
    </location>
</feature>
<evidence type="ECO:0000313" key="2">
    <source>
        <dbReference type="EMBL" id="HIV61901.1"/>
    </source>
</evidence>
<name>A0A9D1PIU5_9FIRM</name>
<keyword evidence="1" id="KW-0175">Coiled coil</keyword>
<dbReference type="AlphaFoldDB" id="A0A9D1PIU5"/>
<protein>
    <submittedName>
        <fullName evidence="2">Uncharacterized protein</fullName>
    </submittedName>
</protein>
<accession>A0A9D1PIU5</accession>
<evidence type="ECO:0000313" key="3">
    <source>
        <dbReference type="Proteomes" id="UP000886808"/>
    </source>
</evidence>
<organism evidence="2 3">
    <name type="scientific">Candidatus Butyricicoccus avistercoris</name>
    <dbReference type="NCBI Taxonomy" id="2838518"/>
    <lineage>
        <taxon>Bacteria</taxon>
        <taxon>Bacillati</taxon>
        <taxon>Bacillota</taxon>
        <taxon>Clostridia</taxon>
        <taxon>Eubacteriales</taxon>
        <taxon>Butyricicoccaceae</taxon>
        <taxon>Butyricicoccus</taxon>
    </lineage>
</organism>
<proteinExistence type="predicted"/>